<dbReference type="InterPro" id="IPR004358">
    <property type="entry name" value="Sig_transdc_His_kin-like_C"/>
</dbReference>
<dbReference type="PROSITE" id="PS50109">
    <property type="entry name" value="HIS_KIN"/>
    <property type="match status" value="1"/>
</dbReference>
<keyword evidence="4" id="KW-0902">Two-component regulatory system</keyword>
<dbReference type="Pfam" id="PF02518">
    <property type="entry name" value="HATPase_c"/>
    <property type="match status" value="1"/>
</dbReference>
<evidence type="ECO:0000259" key="6">
    <source>
        <dbReference type="PROSITE" id="PS50109"/>
    </source>
</evidence>
<keyword evidence="7" id="KW-0808">Transferase</keyword>
<dbReference type="SUPFAM" id="SSF55874">
    <property type="entry name" value="ATPase domain of HSP90 chaperone/DNA topoisomerase II/histidine kinase"/>
    <property type="match status" value="1"/>
</dbReference>
<evidence type="ECO:0000256" key="3">
    <source>
        <dbReference type="ARBA" id="ARBA00022553"/>
    </source>
</evidence>
<dbReference type="SMART" id="SM00387">
    <property type="entry name" value="HATPase_c"/>
    <property type="match status" value="1"/>
</dbReference>
<keyword evidence="7" id="KW-0418">Kinase</keyword>
<organism evidence="7">
    <name type="scientific">Phenylobacterium glaciei</name>
    <dbReference type="NCBI Taxonomy" id="2803784"/>
    <lineage>
        <taxon>Bacteria</taxon>
        <taxon>Pseudomonadati</taxon>
        <taxon>Pseudomonadota</taxon>
        <taxon>Alphaproteobacteria</taxon>
        <taxon>Caulobacterales</taxon>
        <taxon>Caulobacteraceae</taxon>
        <taxon>Phenylobacterium</taxon>
    </lineage>
</organism>
<protein>
    <recommendedName>
        <fullName evidence="2">histidine kinase</fullName>
        <ecNumber evidence="2">2.7.13.3</ecNumber>
    </recommendedName>
</protein>
<evidence type="ECO:0000256" key="4">
    <source>
        <dbReference type="ARBA" id="ARBA00023012"/>
    </source>
</evidence>
<dbReference type="InterPro" id="IPR036890">
    <property type="entry name" value="HATPase_C_sf"/>
</dbReference>
<dbReference type="PRINTS" id="PR00344">
    <property type="entry name" value="BCTRLSENSOR"/>
</dbReference>
<reference evidence="7" key="1">
    <citation type="submission" date="2021-01" db="EMBL/GenBank/DDBJ databases">
        <title>Genome sequence of Phenylobacterium sp. 20VBR1 isolated from a valley glaceir, Ny-Alesund, Svalbard.</title>
        <authorList>
            <person name="Thomas F.A."/>
            <person name="Krishnan K.P."/>
            <person name="Sinha R.K."/>
        </authorList>
    </citation>
    <scope>NUCLEOTIDE SEQUENCE</scope>
    <source>
        <strain evidence="7">20VBR1</strain>
    </source>
</reference>
<sequence length="216" mass="22877">MIRESGEALLKILNGILEISKADDATLKAEDFDLAALVRTACVADGDAAAAKGLSFDIAVAAESQGRWRGDAKRLARVLGNLTSNAVKFTKAGGVTIAVDHQDATVRVRVADTGVGIPAKWVEEVFEAFSQVDASATRATGGTGVGLSIARELATLMGARSPWPARRAGARSSPLRFRWKSGRPPRRPPSSYPTSNPMPTPCPCASWPPRTIRPTN</sequence>
<dbReference type="GO" id="GO:0000160">
    <property type="term" value="P:phosphorelay signal transduction system"/>
    <property type="evidence" value="ECO:0007669"/>
    <property type="project" value="UniProtKB-KW"/>
</dbReference>
<comment type="catalytic activity">
    <reaction evidence="1">
        <text>ATP + protein L-histidine = ADP + protein N-phospho-L-histidine.</text>
        <dbReference type="EC" id="2.7.13.3"/>
    </reaction>
</comment>
<feature type="domain" description="Histidine kinase" evidence="6">
    <location>
        <begin position="1"/>
        <end position="160"/>
    </location>
</feature>
<dbReference type="InterPro" id="IPR005467">
    <property type="entry name" value="His_kinase_dom"/>
</dbReference>
<accession>A0A974P0T1</accession>
<dbReference type="PANTHER" id="PTHR45339">
    <property type="entry name" value="HYBRID SIGNAL TRANSDUCTION HISTIDINE KINASE J"/>
    <property type="match status" value="1"/>
</dbReference>
<dbReference type="AlphaFoldDB" id="A0A974P0T1"/>
<dbReference type="PANTHER" id="PTHR45339:SF1">
    <property type="entry name" value="HYBRID SIGNAL TRANSDUCTION HISTIDINE KINASE J"/>
    <property type="match status" value="1"/>
</dbReference>
<evidence type="ECO:0000256" key="5">
    <source>
        <dbReference type="SAM" id="MobiDB-lite"/>
    </source>
</evidence>
<feature type="region of interest" description="Disordered" evidence="5">
    <location>
        <begin position="163"/>
        <end position="216"/>
    </location>
</feature>
<evidence type="ECO:0000256" key="2">
    <source>
        <dbReference type="ARBA" id="ARBA00012438"/>
    </source>
</evidence>
<dbReference type="Gene3D" id="3.30.565.10">
    <property type="entry name" value="Histidine kinase-like ATPase, C-terminal domain"/>
    <property type="match status" value="1"/>
</dbReference>
<gene>
    <name evidence="7" type="ORF">JKL49_14890</name>
</gene>
<dbReference type="EMBL" id="CP068570">
    <property type="protein sequence ID" value="QQZ48729.1"/>
    <property type="molecule type" value="Genomic_DNA"/>
</dbReference>
<name>A0A974P0T1_9CAUL</name>
<proteinExistence type="predicted"/>
<dbReference type="GO" id="GO:0004673">
    <property type="term" value="F:protein histidine kinase activity"/>
    <property type="evidence" value="ECO:0007669"/>
    <property type="project" value="UniProtKB-EC"/>
</dbReference>
<feature type="compositionally biased region" description="Pro residues" evidence="5">
    <location>
        <begin position="187"/>
        <end position="202"/>
    </location>
</feature>
<keyword evidence="3" id="KW-0597">Phosphoprotein</keyword>
<evidence type="ECO:0000313" key="7">
    <source>
        <dbReference type="EMBL" id="QQZ48729.1"/>
    </source>
</evidence>
<feature type="compositionally biased region" description="Basic residues" evidence="5">
    <location>
        <begin position="177"/>
        <end position="186"/>
    </location>
</feature>
<dbReference type="EC" id="2.7.13.3" evidence="2"/>
<evidence type="ECO:0000256" key="1">
    <source>
        <dbReference type="ARBA" id="ARBA00000085"/>
    </source>
</evidence>
<dbReference type="InterPro" id="IPR003594">
    <property type="entry name" value="HATPase_dom"/>
</dbReference>